<evidence type="ECO:0008006" key="12">
    <source>
        <dbReference type="Google" id="ProtNLM"/>
    </source>
</evidence>
<dbReference type="InterPro" id="IPR037151">
    <property type="entry name" value="AlkB-like_sf"/>
</dbReference>
<dbReference type="SUPFAM" id="SSF51197">
    <property type="entry name" value="Clavaminate synthase-like"/>
    <property type="match status" value="1"/>
</dbReference>
<keyword evidence="4" id="KW-0862">Zinc</keyword>
<dbReference type="Pfam" id="PF09174">
    <property type="entry name" value="Maf1"/>
    <property type="match status" value="1"/>
</dbReference>
<evidence type="ECO:0000256" key="3">
    <source>
        <dbReference type="ARBA" id="ARBA00022786"/>
    </source>
</evidence>
<evidence type="ECO:0000256" key="5">
    <source>
        <dbReference type="PROSITE-ProRule" id="PRU01343"/>
    </source>
</evidence>
<accession>A0A1E3QVZ7</accession>
<dbReference type="InterPro" id="IPR027450">
    <property type="entry name" value="AlkB-like"/>
</dbReference>
<feature type="compositionally biased region" description="Polar residues" evidence="6">
    <location>
        <begin position="578"/>
        <end position="593"/>
    </location>
</feature>
<evidence type="ECO:0000256" key="6">
    <source>
        <dbReference type="SAM" id="MobiDB-lite"/>
    </source>
</evidence>
<dbReference type="InterPro" id="IPR032854">
    <property type="entry name" value="ALKBH3"/>
</dbReference>
<feature type="domain" description="GRF-type" evidence="9">
    <location>
        <begin position="358"/>
        <end position="403"/>
    </location>
</feature>
<dbReference type="Pfam" id="PF02845">
    <property type="entry name" value="CUE"/>
    <property type="match status" value="1"/>
</dbReference>
<dbReference type="GeneID" id="30150412"/>
<keyword evidence="11" id="KW-1185">Reference proteome</keyword>
<feature type="region of interest" description="Disordered" evidence="6">
    <location>
        <begin position="556"/>
        <end position="612"/>
    </location>
</feature>
<reference evidence="11" key="1">
    <citation type="submission" date="2016-05" db="EMBL/GenBank/DDBJ databases">
        <title>Comparative genomics of biotechnologically important yeasts.</title>
        <authorList>
            <consortium name="DOE Joint Genome Institute"/>
            <person name="Riley R."/>
            <person name="Haridas S."/>
            <person name="Wolfe K.H."/>
            <person name="Lopes M.R."/>
            <person name="Hittinger C.T."/>
            <person name="Goker M."/>
            <person name="Salamov A."/>
            <person name="Wisecaver J."/>
            <person name="Long T.M."/>
            <person name="Aerts A.L."/>
            <person name="Barry K."/>
            <person name="Choi C."/>
            <person name="Clum A."/>
            <person name="Coughlan A.Y."/>
            <person name="Deshpande S."/>
            <person name="Douglass A.P."/>
            <person name="Hanson S.J."/>
            <person name="Klenk H.-P."/>
            <person name="Labutti K."/>
            <person name="Lapidus A."/>
            <person name="Lindquist E."/>
            <person name="Lipzen A."/>
            <person name="Meier-Kolthoff J.P."/>
            <person name="Ohm R.A."/>
            <person name="Otillar R.P."/>
            <person name="Pangilinan J."/>
            <person name="Peng Y."/>
            <person name="Rokas A."/>
            <person name="Rosa C.A."/>
            <person name="Scheuner C."/>
            <person name="Sibirny A.A."/>
            <person name="Slot J.C."/>
            <person name="Stielow J.B."/>
            <person name="Sun H."/>
            <person name="Kurtzman C.P."/>
            <person name="Blackwell M."/>
            <person name="Grigoriev I.V."/>
            <person name="Jeffries T.W."/>
        </authorList>
    </citation>
    <scope>NUCLEOTIDE SEQUENCE [LARGE SCALE GENOMIC DNA]</scope>
    <source>
        <strain evidence="11">NRRL Y-12698</strain>
    </source>
</reference>
<dbReference type="AlphaFoldDB" id="A0A1E3QVZ7"/>
<dbReference type="GO" id="GO:0043130">
    <property type="term" value="F:ubiquitin binding"/>
    <property type="evidence" value="ECO:0007669"/>
    <property type="project" value="InterPro"/>
</dbReference>
<evidence type="ECO:0000259" key="8">
    <source>
        <dbReference type="PROSITE" id="PS51471"/>
    </source>
</evidence>
<keyword evidence="2 5" id="KW-0863">Zinc-finger</keyword>
<feature type="domain" description="Fe2OG dioxygenase" evidence="8">
    <location>
        <begin position="229"/>
        <end position="348"/>
    </location>
</feature>
<proteinExistence type="predicted"/>
<name>A0A1E3QVZ7_9ASCO</name>
<keyword evidence="3" id="KW-0833">Ubl conjugation pathway</keyword>
<feature type="region of interest" description="Disordered" evidence="6">
    <location>
        <begin position="80"/>
        <end position="107"/>
    </location>
</feature>
<dbReference type="Gene3D" id="2.60.120.590">
    <property type="entry name" value="Alpha-ketoglutarate-dependent dioxygenase AlkB-like"/>
    <property type="match status" value="1"/>
</dbReference>
<dbReference type="Gene3D" id="3.40.1000.50">
    <property type="entry name" value="Repressor of RNA polymerase III transcription Maf1"/>
    <property type="match status" value="1"/>
</dbReference>
<dbReference type="InterPro" id="IPR010666">
    <property type="entry name" value="Znf_GRF"/>
</dbReference>
<dbReference type="GO" id="GO:0016480">
    <property type="term" value="P:negative regulation of transcription by RNA polymerase III"/>
    <property type="evidence" value="ECO:0007669"/>
    <property type="project" value="InterPro"/>
</dbReference>
<dbReference type="PANTHER" id="PTHR31212:SF4">
    <property type="entry name" value="ALPHA-KETOGLUTARATE-DEPENDENT DIOXYGENASE ALKB HOMOLOG 3"/>
    <property type="match status" value="1"/>
</dbReference>
<evidence type="ECO:0000259" key="7">
    <source>
        <dbReference type="PROSITE" id="PS51140"/>
    </source>
</evidence>
<dbReference type="PANTHER" id="PTHR31212">
    <property type="entry name" value="ALPHA-KETOGLUTARATE-DEPENDENT DIOXYGENASE ALKB HOMOLOG 3"/>
    <property type="match status" value="1"/>
</dbReference>
<dbReference type="Proteomes" id="UP000094336">
    <property type="component" value="Unassembled WGS sequence"/>
</dbReference>
<keyword evidence="1" id="KW-0479">Metal-binding</keyword>
<dbReference type="CDD" id="cd14279">
    <property type="entry name" value="CUE"/>
    <property type="match status" value="1"/>
</dbReference>
<dbReference type="STRING" id="984486.A0A1E3QVZ7"/>
<dbReference type="OrthoDB" id="545910at2759"/>
<dbReference type="InterPro" id="IPR003892">
    <property type="entry name" value="CUE"/>
</dbReference>
<organism evidence="10 11">
    <name type="scientific">Babjeviella inositovora NRRL Y-12698</name>
    <dbReference type="NCBI Taxonomy" id="984486"/>
    <lineage>
        <taxon>Eukaryota</taxon>
        <taxon>Fungi</taxon>
        <taxon>Dikarya</taxon>
        <taxon>Ascomycota</taxon>
        <taxon>Saccharomycotina</taxon>
        <taxon>Pichiomycetes</taxon>
        <taxon>Serinales incertae sedis</taxon>
        <taxon>Babjeviella</taxon>
    </lineage>
</organism>
<dbReference type="RefSeq" id="XP_018986590.1">
    <property type="nucleotide sequence ID" value="XM_019132559.1"/>
</dbReference>
<dbReference type="InterPro" id="IPR038564">
    <property type="entry name" value="Maf1_sf"/>
</dbReference>
<evidence type="ECO:0000256" key="2">
    <source>
        <dbReference type="ARBA" id="ARBA00022771"/>
    </source>
</evidence>
<dbReference type="GO" id="GO:0051213">
    <property type="term" value="F:dioxygenase activity"/>
    <property type="evidence" value="ECO:0007669"/>
    <property type="project" value="InterPro"/>
</dbReference>
<protein>
    <recommendedName>
        <fullName evidence="12">CUE domain-containing protein</fullName>
    </recommendedName>
</protein>
<gene>
    <name evidence="10" type="ORF">BABINDRAFT_7074</name>
</gene>
<feature type="domain" description="CUE" evidence="7">
    <location>
        <begin position="1"/>
        <end position="46"/>
    </location>
</feature>
<dbReference type="EMBL" id="KV454428">
    <property type="protein sequence ID" value="ODQ81262.1"/>
    <property type="molecule type" value="Genomic_DNA"/>
</dbReference>
<dbReference type="InterPro" id="IPR015257">
    <property type="entry name" value="Maf1"/>
</dbReference>
<evidence type="ECO:0000313" key="11">
    <source>
        <dbReference type="Proteomes" id="UP000094336"/>
    </source>
</evidence>
<dbReference type="PROSITE" id="PS51471">
    <property type="entry name" value="FE2OG_OXY"/>
    <property type="match status" value="1"/>
</dbReference>
<dbReference type="PROSITE" id="PS51140">
    <property type="entry name" value="CUE"/>
    <property type="match status" value="1"/>
</dbReference>
<evidence type="ECO:0000313" key="10">
    <source>
        <dbReference type="EMBL" id="ODQ81262.1"/>
    </source>
</evidence>
<evidence type="ECO:0000256" key="1">
    <source>
        <dbReference type="ARBA" id="ARBA00022723"/>
    </source>
</evidence>
<dbReference type="GO" id="GO:0008270">
    <property type="term" value="F:zinc ion binding"/>
    <property type="evidence" value="ECO:0007669"/>
    <property type="project" value="UniProtKB-KW"/>
</dbReference>
<dbReference type="Pfam" id="PF13532">
    <property type="entry name" value="2OG-FeII_Oxy_2"/>
    <property type="match status" value="1"/>
</dbReference>
<sequence length="841" mass="96208">MTEAKIRELKDLFPSIDDTFLLEILLSCDGSLNQAVLLLNESVAQDLEANTIDEKPAQTKRRKLKSSVYQSSLSLFMSPSQTAALPSKNPEPPNGNTKPDVQKAPGKTKTIHLCTEEAIETKLSPYISFHRNFLPPDLAERLLFFLNKNEAYSNRRFYLFGQKCMSNHDNVMFGSSNDGVTEKAEIIYNGRSVSNNIQPYNDDLSILQVLVEDFINREIEKQIEEHTLTPFQLLQWRGDICNVNRYQTKENNLDWHSDRLSYIGPHNFIASMSLGATRHFKIRRQYPVKQNPNPIYSIPLPHNTLLLMRPGCQEEFKHCIMGSKQPIDLYPDPKIGETRINVTMRYYRDDLVNYRPKCDCGINMVLRRSYKDVKLRGRYFWSCEAGYAKIEGGCKKFYWAKFHDNSKGEMEEDLMVFYTEKADECSIWVADEDSEKKQYLQETENNLGDTRTPFTLVYLYTTTMKFIDEFDIELVNQALTFDTSDASIKGGCDLFTTKSVGKDKKFYKSLEKHLDQMLQDNNTNEVLARSIADAGAGLSLSPPRLWEELQQRMRRRSSVAGPIYQRPVFKPTPHTKGRSYSTGKENGRENNGANGHANGKDSTPYVSPPKSFTNLDIETISEHRRSRRGSNQSNYDPFENFEFDPLNDPLSRKIYCYVIAILNALYPDHDFSELEPSTLSVVLLDEIIANINSILITNPNASNISTDAGLNPNNLSSLGSSKSWMWEIVNSHMDFEDCLCLKFGPDDQSFLVDDDLQSSASSPERAETPMTVNVQPQVDDLMEMDMEMDDAYGETPQDIAAESAIIDDLYDGLNILWSMFYFIYNKKRKRVAFVYINSRTS</sequence>
<dbReference type="InterPro" id="IPR005123">
    <property type="entry name" value="Oxoglu/Fe-dep_dioxygenase_dom"/>
</dbReference>
<dbReference type="PROSITE" id="PS51999">
    <property type="entry name" value="ZF_GRF"/>
    <property type="match status" value="1"/>
</dbReference>
<feature type="compositionally biased region" description="Polar residues" evidence="6">
    <location>
        <begin position="600"/>
        <end position="612"/>
    </location>
</feature>
<evidence type="ECO:0000259" key="9">
    <source>
        <dbReference type="PROSITE" id="PS51999"/>
    </source>
</evidence>
<dbReference type="GO" id="GO:0006307">
    <property type="term" value="P:DNA alkylation repair"/>
    <property type="evidence" value="ECO:0007669"/>
    <property type="project" value="InterPro"/>
</dbReference>
<evidence type="ECO:0000256" key="4">
    <source>
        <dbReference type="ARBA" id="ARBA00022833"/>
    </source>
</evidence>